<proteinExistence type="predicted"/>
<comment type="caution">
    <text evidence="1">The sequence shown here is derived from an EMBL/GenBank/DDBJ whole genome shotgun (WGS) entry which is preliminary data.</text>
</comment>
<evidence type="ECO:0000313" key="2">
    <source>
        <dbReference type="Proteomes" id="UP000234323"/>
    </source>
</evidence>
<organism evidence="1 2">
    <name type="scientific">Rhizophagus irregularis</name>
    <dbReference type="NCBI Taxonomy" id="588596"/>
    <lineage>
        <taxon>Eukaryota</taxon>
        <taxon>Fungi</taxon>
        <taxon>Fungi incertae sedis</taxon>
        <taxon>Mucoromycota</taxon>
        <taxon>Glomeromycotina</taxon>
        <taxon>Glomeromycetes</taxon>
        <taxon>Glomerales</taxon>
        <taxon>Glomeraceae</taxon>
        <taxon>Rhizophagus</taxon>
    </lineage>
</organism>
<protein>
    <submittedName>
        <fullName evidence="1">Uncharacterized protein</fullName>
    </submittedName>
</protein>
<name>A0A2I1H622_9GLOM</name>
<dbReference type="AlphaFoldDB" id="A0A2I1H622"/>
<evidence type="ECO:0000313" key="1">
    <source>
        <dbReference type="EMBL" id="PKY54317.1"/>
    </source>
</evidence>
<gene>
    <name evidence="1" type="ORF">RhiirA4_426689</name>
</gene>
<sequence length="159" mass="17714">MTKFARDAKYTRNKASHKCALNAEMNKFIQKFPNACQKLKIHYTFDYDNSSTKEVKSRLNKHNVNTNYNLDFSHSVTNQKHLRPPPEPLLDSLEAGMVIGPTGPTRSWSPGLARAGVKSSGATKKFSDSLSGSAVFAIAFTEALKFQTIFVKIILTTPF</sequence>
<accession>A0A2I1H622</accession>
<dbReference type="Proteomes" id="UP000234323">
    <property type="component" value="Unassembled WGS sequence"/>
</dbReference>
<reference evidence="1 2" key="1">
    <citation type="submission" date="2015-10" db="EMBL/GenBank/DDBJ databases">
        <title>Genome analyses suggest a sexual origin of heterokaryosis in a supposedly ancient asexual fungus.</title>
        <authorList>
            <person name="Ropars J."/>
            <person name="Sedzielewska K."/>
            <person name="Noel J."/>
            <person name="Charron P."/>
            <person name="Farinelli L."/>
            <person name="Marton T."/>
            <person name="Kruger M."/>
            <person name="Pelin A."/>
            <person name="Brachmann A."/>
            <person name="Corradi N."/>
        </authorList>
    </citation>
    <scope>NUCLEOTIDE SEQUENCE [LARGE SCALE GENOMIC DNA]</scope>
    <source>
        <strain evidence="1 2">A4</strain>
    </source>
</reference>
<dbReference type="EMBL" id="LLXI01001579">
    <property type="protein sequence ID" value="PKY54317.1"/>
    <property type="molecule type" value="Genomic_DNA"/>
</dbReference>
<keyword evidence="2" id="KW-1185">Reference proteome</keyword>